<gene>
    <name evidence="2" type="ORF">UFOVP845_54</name>
</gene>
<organism evidence="2">
    <name type="scientific">uncultured Caudovirales phage</name>
    <dbReference type="NCBI Taxonomy" id="2100421"/>
    <lineage>
        <taxon>Viruses</taxon>
        <taxon>Duplodnaviria</taxon>
        <taxon>Heunggongvirae</taxon>
        <taxon>Uroviricota</taxon>
        <taxon>Caudoviricetes</taxon>
        <taxon>Peduoviridae</taxon>
        <taxon>Maltschvirus</taxon>
        <taxon>Maltschvirus maltsch</taxon>
    </lineage>
</organism>
<name>A0A6J5PBF6_9CAUD</name>
<feature type="region of interest" description="Disordered" evidence="1">
    <location>
        <begin position="121"/>
        <end position="162"/>
    </location>
</feature>
<protein>
    <submittedName>
        <fullName evidence="2">Uncharacterized protein</fullName>
    </submittedName>
</protein>
<feature type="compositionally biased region" description="Low complexity" evidence="1">
    <location>
        <begin position="13"/>
        <end position="30"/>
    </location>
</feature>
<evidence type="ECO:0000313" key="2">
    <source>
        <dbReference type="EMBL" id="CAB4166791.1"/>
    </source>
</evidence>
<reference evidence="2" key="1">
    <citation type="submission" date="2020-04" db="EMBL/GenBank/DDBJ databases">
        <authorList>
            <person name="Chiriac C."/>
            <person name="Salcher M."/>
            <person name="Ghai R."/>
            <person name="Kavagutti S V."/>
        </authorList>
    </citation>
    <scope>NUCLEOTIDE SEQUENCE</scope>
</reference>
<feature type="compositionally biased region" description="Basic and acidic residues" evidence="1">
    <location>
        <begin position="144"/>
        <end position="156"/>
    </location>
</feature>
<proteinExistence type="predicted"/>
<feature type="region of interest" description="Disordered" evidence="1">
    <location>
        <begin position="1"/>
        <end position="40"/>
    </location>
</feature>
<accession>A0A6J5PBF6</accession>
<sequence length="299" mass="31512">MNDQLSMFPLMNSEASPSATSSQGSASGPTPCDPQVGPMTVLFGQEAARASLSAAQVAEAGLMMSGTSGRTGITSSASASLQSSLESKLRQKTASVGSTLYQLTWKPRATPSGRQICALRASARRTSDSASSSERSGWPPPQMRDFRSGGEDRVSNPDRSNNLNDFVLMSGWPTPMANNATKDCNRFREDHQNGLGAISSIAGWPTPAMTDHKGGYEGGRMRDGKLSTDRLDVVAQIAGPARLTVTGEMLTGSSAGMESGGQLNPAHSRWLMGLPSAWDDCAVTAMQSLPKQRKPSLKA</sequence>
<dbReference type="EMBL" id="LR796781">
    <property type="protein sequence ID" value="CAB4166791.1"/>
    <property type="molecule type" value="Genomic_DNA"/>
</dbReference>
<evidence type="ECO:0000256" key="1">
    <source>
        <dbReference type="SAM" id="MobiDB-lite"/>
    </source>
</evidence>